<name>M7SJG0_EUTLA</name>
<reference evidence="4" key="1">
    <citation type="journal article" date="2013" name="Genome Announc.">
        <title>Draft genome sequence of the grapevine dieback fungus Eutypa lata UCR-EL1.</title>
        <authorList>
            <person name="Blanco-Ulate B."/>
            <person name="Rolshausen P.E."/>
            <person name="Cantu D."/>
        </authorList>
    </citation>
    <scope>NUCLEOTIDE SEQUENCE [LARGE SCALE GENOMIC DNA]</scope>
    <source>
        <strain evidence="4">UCR-EL1</strain>
    </source>
</reference>
<keyword evidence="2" id="KW-1133">Transmembrane helix</keyword>
<sequence>MTGLAPSASTSGIANVPPTAETSSWPSSSSSSMNVLSFLIVWLGVLTAAVLLSKYGELFLDMTAVLAFSGYIALLVIDLFQRPGPKVQGAICIVVCFVVLFLYVRVVAKKLKRQRAGGGGGGGRCVREEGEDENGDEKGDEEPGQQEGKLRHTVLDFNFALGSFFSLEFNYLNDRSET</sequence>
<keyword evidence="4" id="KW-1185">Reference proteome</keyword>
<evidence type="ECO:0000313" key="4">
    <source>
        <dbReference type="Proteomes" id="UP000012174"/>
    </source>
</evidence>
<keyword evidence="2" id="KW-0812">Transmembrane</keyword>
<organism evidence="3 4">
    <name type="scientific">Eutypa lata (strain UCR-EL1)</name>
    <name type="common">Grapevine dieback disease fungus</name>
    <name type="synonym">Eutypa armeniacae</name>
    <dbReference type="NCBI Taxonomy" id="1287681"/>
    <lineage>
        <taxon>Eukaryota</taxon>
        <taxon>Fungi</taxon>
        <taxon>Dikarya</taxon>
        <taxon>Ascomycota</taxon>
        <taxon>Pezizomycotina</taxon>
        <taxon>Sordariomycetes</taxon>
        <taxon>Xylariomycetidae</taxon>
        <taxon>Xylariales</taxon>
        <taxon>Diatrypaceae</taxon>
        <taxon>Eutypa</taxon>
    </lineage>
</organism>
<keyword evidence="2" id="KW-0472">Membrane</keyword>
<feature type="transmembrane region" description="Helical" evidence="2">
    <location>
        <begin position="87"/>
        <end position="108"/>
    </location>
</feature>
<protein>
    <submittedName>
        <fullName evidence="3">Uncharacterized protein</fullName>
    </submittedName>
</protein>
<dbReference type="KEGG" id="ela:UCREL1_8589"/>
<dbReference type="Proteomes" id="UP000012174">
    <property type="component" value="Unassembled WGS sequence"/>
</dbReference>
<dbReference type="EMBL" id="KB707074">
    <property type="protein sequence ID" value="EMR64448.1"/>
    <property type="molecule type" value="Genomic_DNA"/>
</dbReference>
<accession>M7SJG0</accession>
<gene>
    <name evidence="3" type="ORF">UCREL1_8589</name>
</gene>
<evidence type="ECO:0000256" key="1">
    <source>
        <dbReference type="SAM" id="MobiDB-lite"/>
    </source>
</evidence>
<dbReference type="AlphaFoldDB" id="M7SJG0"/>
<feature type="transmembrane region" description="Helical" evidence="2">
    <location>
        <begin position="33"/>
        <end position="52"/>
    </location>
</feature>
<dbReference type="HOGENOM" id="CLU_1510602_0_0_1"/>
<feature type="compositionally biased region" description="Acidic residues" evidence="1">
    <location>
        <begin position="129"/>
        <end position="144"/>
    </location>
</feature>
<feature type="transmembrane region" description="Helical" evidence="2">
    <location>
        <begin position="59"/>
        <end position="81"/>
    </location>
</feature>
<feature type="region of interest" description="Disordered" evidence="1">
    <location>
        <begin position="1"/>
        <end position="30"/>
    </location>
</feature>
<evidence type="ECO:0000313" key="3">
    <source>
        <dbReference type="EMBL" id="EMR64448.1"/>
    </source>
</evidence>
<evidence type="ECO:0000256" key="2">
    <source>
        <dbReference type="SAM" id="Phobius"/>
    </source>
</evidence>
<proteinExistence type="predicted"/>
<feature type="region of interest" description="Disordered" evidence="1">
    <location>
        <begin position="114"/>
        <end position="148"/>
    </location>
</feature>